<dbReference type="Pfam" id="PF04338">
    <property type="entry name" value="DUF481"/>
    <property type="match status" value="1"/>
</dbReference>
<dbReference type="PROSITE" id="PS51257">
    <property type="entry name" value="PROKAR_LIPOPROTEIN"/>
    <property type="match status" value="1"/>
</dbReference>
<dbReference type="AlphaFoldDB" id="A0A318SEN3"/>
<evidence type="ECO:0000313" key="2">
    <source>
        <dbReference type="EMBL" id="PYE74979.1"/>
    </source>
</evidence>
<evidence type="ECO:0000313" key="3">
    <source>
        <dbReference type="Proteomes" id="UP000247540"/>
    </source>
</evidence>
<sequence>MKFRVITLAACTAAIACLPAVTRAQVTLKPDGEWRYLFSAGGNATKGNSDTTAINASGEAARVTEHDKLIARGQLNYGQANGSKSAQRYSLGTQYNRDISRNSFSFGAVDLIRDRPSNIGHRYSLAGGVGRHMLRGDENNLDISLGLGYTQDKYVTPIEVLDQVRSEYGRTELVMAEESSHRLTNTTRIRQKVTVYPNLTDRGAYRGALETGISVAMTPTLNLTAGLNYRYDSDPGVGIKKGDASFVTGVSLRFD</sequence>
<evidence type="ECO:0000256" key="1">
    <source>
        <dbReference type="SAM" id="SignalP"/>
    </source>
</evidence>
<dbReference type="EMBL" id="QJTC01000022">
    <property type="protein sequence ID" value="PYE74979.1"/>
    <property type="molecule type" value="Genomic_DNA"/>
</dbReference>
<dbReference type="OrthoDB" id="9806250at2"/>
<feature type="chain" id="PRO_5016466917" evidence="1">
    <location>
        <begin position="25"/>
        <end position="255"/>
    </location>
</feature>
<name>A0A318SEN3_9BURK</name>
<feature type="signal peptide" evidence="1">
    <location>
        <begin position="1"/>
        <end position="24"/>
    </location>
</feature>
<gene>
    <name evidence="2" type="ORF">DFQ15_12261</name>
</gene>
<reference evidence="2 3" key="1">
    <citation type="submission" date="2018-06" db="EMBL/GenBank/DDBJ databases">
        <title>Genomic Encyclopedia of Type Strains, Phase III (KMG-III): the genomes of soil and plant-associated and newly described type strains.</title>
        <authorList>
            <person name="Whitman W."/>
        </authorList>
    </citation>
    <scope>NUCLEOTIDE SEQUENCE [LARGE SCALE GENOMIC DNA]</scope>
    <source>
        <strain evidence="2 3">CECT 7646</strain>
    </source>
</reference>
<dbReference type="Proteomes" id="UP000247540">
    <property type="component" value="Unassembled WGS sequence"/>
</dbReference>
<proteinExistence type="predicted"/>
<accession>A0A318SEN3</accession>
<organism evidence="2 3">
    <name type="scientific">Xylophilus ampelinus</name>
    <dbReference type="NCBI Taxonomy" id="54067"/>
    <lineage>
        <taxon>Bacteria</taxon>
        <taxon>Pseudomonadati</taxon>
        <taxon>Pseudomonadota</taxon>
        <taxon>Betaproteobacteria</taxon>
        <taxon>Burkholderiales</taxon>
        <taxon>Xylophilus</taxon>
    </lineage>
</organism>
<dbReference type="InterPro" id="IPR007433">
    <property type="entry name" value="DUF481"/>
</dbReference>
<dbReference type="RefSeq" id="WP_158529074.1">
    <property type="nucleotide sequence ID" value="NZ_JAMOFZ010000021.1"/>
</dbReference>
<protein>
    <submittedName>
        <fullName evidence="2">Putative salt-induced outer membrane protein YdiY</fullName>
    </submittedName>
</protein>
<keyword evidence="3" id="KW-1185">Reference proteome</keyword>
<keyword evidence="1" id="KW-0732">Signal</keyword>
<comment type="caution">
    <text evidence="2">The sequence shown here is derived from an EMBL/GenBank/DDBJ whole genome shotgun (WGS) entry which is preliminary data.</text>
</comment>